<evidence type="ECO:0000256" key="4">
    <source>
        <dbReference type="HAMAP-Rule" id="MF_00094"/>
    </source>
</evidence>
<dbReference type="InterPro" id="IPR004374">
    <property type="entry name" value="PrfB"/>
</dbReference>
<dbReference type="Pfam" id="PF03462">
    <property type="entry name" value="PCRF"/>
    <property type="match status" value="1"/>
</dbReference>
<dbReference type="EMBL" id="LCAV01000014">
    <property type="protein sequence ID" value="KKR98863.1"/>
    <property type="molecule type" value="Genomic_DNA"/>
</dbReference>
<dbReference type="GO" id="GO:0005737">
    <property type="term" value="C:cytoplasm"/>
    <property type="evidence" value="ECO:0007669"/>
    <property type="project" value="UniProtKB-SubCell"/>
</dbReference>
<evidence type="ECO:0000256" key="2">
    <source>
        <dbReference type="ARBA" id="ARBA00022481"/>
    </source>
</evidence>
<gene>
    <name evidence="4" type="primary">prfB</name>
    <name evidence="8" type="ORF">UU49_C0014G0014</name>
</gene>
<evidence type="ECO:0000313" key="8">
    <source>
        <dbReference type="EMBL" id="KKR98863.1"/>
    </source>
</evidence>
<feature type="coiled-coil region" evidence="6">
    <location>
        <begin position="52"/>
        <end position="115"/>
    </location>
</feature>
<keyword evidence="3 4" id="KW-0648">Protein biosynthesis</keyword>
<dbReference type="Proteomes" id="UP000034108">
    <property type="component" value="Unassembled WGS sequence"/>
</dbReference>
<evidence type="ECO:0000256" key="3">
    <source>
        <dbReference type="ARBA" id="ARBA00022917"/>
    </source>
</evidence>
<dbReference type="InterPro" id="IPR045853">
    <property type="entry name" value="Pep_chain_release_fac_I_sf"/>
</dbReference>
<comment type="similarity">
    <text evidence="1 4">Belongs to the prokaryotic/mitochondrial release factor family.</text>
</comment>
<keyword evidence="6" id="KW-0175">Coiled coil</keyword>
<dbReference type="FunFam" id="3.30.160.20:FF:000004">
    <property type="entry name" value="Peptide chain release factor 1"/>
    <property type="match status" value="1"/>
</dbReference>
<proteinExistence type="inferred from homology"/>
<evidence type="ECO:0000313" key="9">
    <source>
        <dbReference type="Proteomes" id="UP000034108"/>
    </source>
</evidence>
<dbReference type="Gene3D" id="3.30.160.20">
    <property type="match status" value="1"/>
</dbReference>
<comment type="caution">
    <text evidence="8">The sequence shown here is derived from an EMBL/GenBank/DDBJ whole genome shotgun (WGS) entry which is preliminary data.</text>
</comment>
<dbReference type="GO" id="GO:0016149">
    <property type="term" value="F:translation release factor activity, codon specific"/>
    <property type="evidence" value="ECO:0007669"/>
    <property type="project" value="UniProtKB-UniRule"/>
</dbReference>
<evidence type="ECO:0000256" key="6">
    <source>
        <dbReference type="SAM" id="Coils"/>
    </source>
</evidence>
<evidence type="ECO:0000256" key="1">
    <source>
        <dbReference type="ARBA" id="ARBA00010835"/>
    </source>
</evidence>
<keyword evidence="2 4" id="KW-0488">Methylation</keyword>
<dbReference type="PANTHER" id="PTHR43116:SF3">
    <property type="entry name" value="CLASS I PEPTIDE CHAIN RELEASE FACTOR"/>
    <property type="match status" value="1"/>
</dbReference>
<evidence type="ECO:0000256" key="5">
    <source>
        <dbReference type="NCBIfam" id="TIGR00020"/>
    </source>
</evidence>
<dbReference type="NCBIfam" id="TIGR00020">
    <property type="entry name" value="prfB"/>
    <property type="match status" value="1"/>
</dbReference>
<dbReference type="Gene3D" id="3.30.70.1660">
    <property type="match status" value="1"/>
</dbReference>
<dbReference type="InterPro" id="IPR000352">
    <property type="entry name" value="Pep_chain_release_fac_I"/>
</dbReference>
<accession>A0A0G0VD94</accession>
<feature type="domain" description="Peptide chain release factor" evidence="7">
    <location>
        <begin position="78"/>
        <end position="194"/>
    </location>
</feature>
<dbReference type="Pfam" id="PF00472">
    <property type="entry name" value="RF-1"/>
    <property type="match status" value="1"/>
</dbReference>
<keyword evidence="4" id="KW-0963">Cytoplasm</keyword>
<dbReference type="PANTHER" id="PTHR43116">
    <property type="entry name" value="PEPTIDE CHAIN RELEASE FACTOR 2"/>
    <property type="match status" value="1"/>
</dbReference>
<reference evidence="8 9" key="1">
    <citation type="journal article" date="2015" name="Nature">
        <title>rRNA introns, odd ribosomes, and small enigmatic genomes across a large radiation of phyla.</title>
        <authorList>
            <person name="Brown C.T."/>
            <person name="Hug L.A."/>
            <person name="Thomas B.C."/>
            <person name="Sharon I."/>
            <person name="Castelle C.J."/>
            <person name="Singh A."/>
            <person name="Wilkins M.J."/>
            <person name="Williams K.H."/>
            <person name="Banfield J.F."/>
        </authorList>
    </citation>
    <scope>NUCLEOTIDE SEQUENCE [LARGE SCALE GENOMIC DNA]</scope>
</reference>
<dbReference type="Gene3D" id="1.20.58.410">
    <property type="entry name" value="Release factor"/>
    <property type="match status" value="1"/>
</dbReference>
<dbReference type="HAMAP" id="MF_00094">
    <property type="entry name" value="Rel_fac_2"/>
    <property type="match status" value="1"/>
</dbReference>
<dbReference type="SMART" id="SM00937">
    <property type="entry name" value="PCRF"/>
    <property type="match status" value="1"/>
</dbReference>
<sequence>MTVKELVSELKNLQAKVTEAWRILDLDKKQNEIMEIETAMNQQNFWQDAEKAKKQGQRLDELKKELTIWEKLRKDATDLLEMAELDMKDQSVSLREDLEKQLLILQKEFSQAEFSLLFFGAHDSGNAIISIHAGTGGVDAMDFAEMLMRMYLRFCEKKGFSTQMINESRGGEAGIKSATIIVRGSHAYGYLKSEHGVHRLVRISPFDAEKMRHTSFALVEVLPEIDEKAEIEIKPDDLRIDTFLASGHGGQSVQTTYSAVRIVHLPTGLTVSCQNERSQSQNKETAMKVLKSKLAKMYEEQQSKEMDKIRGEYHEAGWSNQARSYVLHPYHLVKDHRTEFESKEPDKVLDGELDDFIEAYLKWSRNK</sequence>
<dbReference type="SUPFAM" id="SSF75620">
    <property type="entry name" value="Release factor"/>
    <property type="match status" value="1"/>
</dbReference>
<protein>
    <recommendedName>
        <fullName evidence="4 5">Peptide chain release factor 2</fullName>
        <shortName evidence="4">RF-2</shortName>
    </recommendedName>
</protein>
<dbReference type="STRING" id="1619048.UU49_C0014G0014"/>
<dbReference type="InterPro" id="IPR005139">
    <property type="entry name" value="PCRF"/>
</dbReference>
<comment type="function">
    <text evidence="4">Peptide chain release factor 2 directs the termination of translation in response to the peptide chain termination codons UGA and UAA.</text>
</comment>
<feature type="modified residue" description="N5-methylglutamine" evidence="4">
    <location>
        <position position="251"/>
    </location>
</feature>
<comment type="subcellular location">
    <subcellularLocation>
        <location evidence="4">Cytoplasm</location>
    </subcellularLocation>
</comment>
<comment type="PTM">
    <text evidence="4">Methylated by PrmC. Methylation increases the termination efficiency of RF2.</text>
</comment>
<name>A0A0G0VD94_9BACT</name>
<organism evidence="8 9">
    <name type="scientific">Candidatus Magasanikbacteria bacterium GW2011_GWC2_41_17</name>
    <dbReference type="NCBI Taxonomy" id="1619048"/>
    <lineage>
        <taxon>Bacteria</taxon>
        <taxon>Candidatus Magasanikiibacteriota</taxon>
    </lineage>
</organism>
<evidence type="ECO:0000259" key="7">
    <source>
        <dbReference type="SMART" id="SM00937"/>
    </source>
</evidence>
<dbReference type="AlphaFoldDB" id="A0A0G0VD94"/>